<dbReference type="PANTHER" id="PTHR36756">
    <property type="entry name" value="EXPRESSED PROTEIN"/>
    <property type="match status" value="1"/>
</dbReference>
<feature type="region of interest" description="Disordered" evidence="1">
    <location>
        <begin position="1"/>
        <end position="26"/>
    </location>
</feature>
<dbReference type="PANTHER" id="PTHR36756:SF1">
    <property type="entry name" value="EXPRESSED PROTEIN"/>
    <property type="match status" value="1"/>
</dbReference>
<accession>A0AAD8NI38</accession>
<gene>
    <name evidence="2" type="ORF">QVD17_40779</name>
</gene>
<evidence type="ECO:0000256" key="1">
    <source>
        <dbReference type="SAM" id="MobiDB-lite"/>
    </source>
</evidence>
<keyword evidence="3" id="KW-1185">Reference proteome</keyword>
<name>A0AAD8NI38_TARER</name>
<reference evidence="2" key="1">
    <citation type="journal article" date="2023" name="bioRxiv">
        <title>Improved chromosome-level genome assembly for marigold (Tagetes erecta).</title>
        <authorList>
            <person name="Jiang F."/>
            <person name="Yuan L."/>
            <person name="Wang S."/>
            <person name="Wang H."/>
            <person name="Xu D."/>
            <person name="Wang A."/>
            <person name="Fan W."/>
        </authorList>
    </citation>
    <scope>NUCLEOTIDE SEQUENCE</scope>
    <source>
        <strain evidence="2">WSJ</strain>
        <tissue evidence="2">Leaf</tissue>
    </source>
</reference>
<evidence type="ECO:0000313" key="3">
    <source>
        <dbReference type="Proteomes" id="UP001229421"/>
    </source>
</evidence>
<dbReference type="Proteomes" id="UP001229421">
    <property type="component" value="Unassembled WGS sequence"/>
</dbReference>
<evidence type="ECO:0000313" key="2">
    <source>
        <dbReference type="EMBL" id="KAK1408753.1"/>
    </source>
</evidence>
<feature type="compositionally biased region" description="Basic and acidic residues" evidence="1">
    <location>
        <begin position="186"/>
        <end position="198"/>
    </location>
</feature>
<sequence>MEEKRRLPSWMLGGASTTNKVSKPVDADASSVVTSEEVSGLTKSIKPKAKGVTRSRKKEGCVSSDENLLLKCETKRKKRRSVDKDVVECCDPDQEVGVEKRKRGRVRTKTEESYSARKKNEKSDEFDSGNDNLALSCDEEDDDLTMDDVLCIAKEFVENEKRDTGQQTPSEVYRESRSKSPHARSPKHEEPVSPREPVETTSEITLFDSINTTGDPAQDMLDLFLGPLLKKPIAKEKTSSTNDIIVPNETKNQQHAAVVSNKPVTSTKKKCSLRDAVAMFLD</sequence>
<dbReference type="AlphaFoldDB" id="A0AAD8NI38"/>
<organism evidence="2 3">
    <name type="scientific">Tagetes erecta</name>
    <name type="common">African marigold</name>
    <dbReference type="NCBI Taxonomy" id="13708"/>
    <lineage>
        <taxon>Eukaryota</taxon>
        <taxon>Viridiplantae</taxon>
        <taxon>Streptophyta</taxon>
        <taxon>Embryophyta</taxon>
        <taxon>Tracheophyta</taxon>
        <taxon>Spermatophyta</taxon>
        <taxon>Magnoliopsida</taxon>
        <taxon>eudicotyledons</taxon>
        <taxon>Gunneridae</taxon>
        <taxon>Pentapetalae</taxon>
        <taxon>asterids</taxon>
        <taxon>campanulids</taxon>
        <taxon>Asterales</taxon>
        <taxon>Asteraceae</taxon>
        <taxon>Asteroideae</taxon>
        <taxon>Heliantheae alliance</taxon>
        <taxon>Tageteae</taxon>
        <taxon>Tagetes</taxon>
    </lineage>
</organism>
<proteinExistence type="predicted"/>
<dbReference type="EMBL" id="JAUHHV010000011">
    <property type="protein sequence ID" value="KAK1408753.1"/>
    <property type="molecule type" value="Genomic_DNA"/>
</dbReference>
<feature type="region of interest" description="Disordered" evidence="1">
    <location>
        <begin position="160"/>
        <end position="201"/>
    </location>
</feature>
<feature type="region of interest" description="Disordered" evidence="1">
    <location>
        <begin position="93"/>
        <end position="132"/>
    </location>
</feature>
<comment type="caution">
    <text evidence="2">The sequence shown here is derived from an EMBL/GenBank/DDBJ whole genome shotgun (WGS) entry which is preliminary data.</text>
</comment>
<protein>
    <submittedName>
        <fullName evidence="2">Uncharacterized protein</fullName>
    </submittedName>
</protein>